<dbReference type="PANTHER" id="PTHR12864">
    <property type="entry name" value="RAN BINDING PROTEIN 9-RELATED"/>
    <property type="match status" value="1"/>
</dbReference>
<evidence type="ECO:0000313" key="5">
    <source>
        <dbReference type="Proteomes" id="UP001157974"/>
    </source>
</evidence>
<gene>
    <name evidence="4" type="ORF">NDN08_007447</name>
</gene>
<feature type="domain" description="B30.2/SPRY" evidence="3">
    <location>
        <begin position="173"/>
        <end position="384"/>
    </location>
</feature>
<protein>
    <recommendedName>
        <fullName evidence="6">B30.2/SPRY domain-containing protein</fullName>
    </recommendedName>
</protein>
<dbReference type="AlphaFoldDB" id="A0AAV8V0F0"/>
<evidence type="ECO:0000259" key="3">
    <source>
        <dbReference type="PROSITE" id="PS50188"/>
    </source>
</evidence>
<dbReference type="PROSITE" id="PS50188">
    <property type="entry name" value="B302_SPRY"/>
    <property type="match status" value="1"/>
</dbReference>
<dbReference type="InterPro" id="IPR043136">
    <property type="entry name" value="B30.2/SPRY_sf"/>
</dbReference>
<feature type="domain" description="F-box" evidence="2">
    <location>
        <begin position="2"/>
        <end position="67"/>
    </location>
</feature>
<dbReference type="Gene3D" id="1.20.1280.50">
    <property type="match status" value="1"/>
</dbReference>
<sequence>MIAKLLELPDEILLRILEKLPVRQLICVHRWQFFPCEECRQDGGCSVPATCRAFQRFAQHDSVWRGLVGAYFGSKLVLKQGDGDGDMMDLGEDGENICFTDWHEQHGTISLEEARDLLDVQLPHVEGYDLDWKEVFRRFANSSFPSILDHFASTDAFPGWEVRADEGIISWEDEAPLGRDRAVRSSVPFRLDEMQSPTGAPRRISSTRSALRSPPSGALCLRPDMGTGSKRLKVVKTNVYYYEVTVLGPTNALAADESVLPCICVGITRNRNEMEMQPGWTSCSFGIHSDDGNIFHGTLSENYVDAKFDVGDTIGCGIRFEPGEGSLGRFQVFFTKNGKFLCVPFPRSVHMRMQSIHYNSCFYPVVGIDAHRIAFKANFGKSPFRYNPDLVERDMIPFYHRVKSGL</sequence>
<dbReference type="PROSITE" id="PS50181">
    <property type="entry name" value="FBOX"/>
    <property type="match status" value="1"/>
</dbReference>
<reference evidence="4 5" key="1">
    <citation type="journal article" date="2023" name="Nat. Commun.">
        <title>Origin of minicircular mitochondrial genomes in red algae.</title>
        <authorList>
            <person name="Lee Y."/>
            <person name="Cho C.H."/>
            <person name="Lee Y.M."/>
            <person name="Park S.I."/>
            <person name="Yang J.H."/>
            <person name="West J.A."/>
            <person name="Bhattacharya D."/>
            <person name="Yoon H.S."/>
        </authorList>
    </citation>
    <scope>NUCLEOTIDE SEQUENCE [LARGE SCALE GENOMIC DNA]</scope>
    <source>
        <strain evidence="4 5">CCMP1338</strain>
        <tissue evidence="4">Whole cell</tissue>
    </source>
</reference>
<organism evidence="4 5">
    <name type="scientific">Rhodosorus marinus</name>
    <dbReference type="NCBI Taxonomy" id="101924"/>
    <lineage>
        <taxon>Eukaryota</taxon>
        <taxon>Rhodophyta</taxon>
        <taxon>Stylonematophyceae</taxon>
        <taxon>Stylonematales</taxon>
        <taxon>Stylonemataceae</taxon>
        <taxon>Rhodosorus</taxon>
    </lineage>
</organism>
<keyword evidence="5" id="KW-1185">Reference proteome</keyword>
<dbReference type="Gene3D" id="2.60.120.920">
    <property type="match status" value="1"/>
</dbReference>
<accession>A0AAV8V0F0</accession>
<proteinExistence type="predicted"/>
<dbReference type="InterPro" id="IPR001810">
    <property type="entry name" value="F-box_dom"/>
</dbReference>
<comment type="caution">
    <text evidence="4">The sequence shown here is derived from an EMBL/GenBank/DDBJ whole genome shotgun (WGS) entry which is preliminary data.</text>
</comment>
<dbReference type="SUPFAM" id="SSF81383">
    <property type="entry name" value="F-box domain"/>
    <property type="match status" value="1"/>
</dbReference>
<evidence type="ECO:0000256" key="1">
    <source>
        <dbReference type="SAM" id="MobiDB-lite"/>
    </source>
</evidence>
<dbReference type="Pfam" id="PF00622">
    <property type="entry name" value="SPRY"/>
    <property type="match status" value="1"/>
</dbReference>
<evidence type="ECO:0000313" key="4">
    <source>
        <dbReference type="EMBL" id="KAJ8907333.1"/>
    </source>
</evidence>
<dbReference type="SMART" id="SM00449">
    <property type="entry name" value="SPRY"/>
    <property type="match status" value="1"/>
</dbReference>
<dbReference type="InterPro" id="IPR013320">
    <property type="entry name" value="ConA-like_dom_sf"/>
</dbReference>
<dbReference type="CDD" id="cd12885">
    <property type="entry name" value="SPRY_RanBP_like"/>
    <property type="match status" value="1"/>
</dbReference>
<dbReference type="Proteomes" id="UP001157974">
    <property type="component" value="Unassembled WGS sequence"/>
</dbReference>
<feature type="region of interest" description="Disordered" evidence="1">
    <location>
        <begin position="192"/>
        <end position="215"/>
    </location>
</feature>
<evidence type="ECO:0000259" key="2">
    <source>
        <dbReference type="PROSITE" id="PS50181"/>
    </source>
</evidence>
<dbReference type="SUPFAM" id="SSF49899">
    <property type="entry name" value="Concanavalin A-like lectins/glucanases"/>
    <property type="match status" value="1"/>
</dbReference>
<dbReference type="InterPro" id="IPR044736">
    <property type="entry name" value="Gid1/RanBPM/SPLA_SPRY"/>
</dbReference>
<dbReference type="InterPro" id="IPR001870">
    <property type="entry name" value="B30.2/SPRY"/>
</dbReference>
<dbReference type="InterPro" id="IPR050618">
    <property type="entry name" value="Ubq-SigPath_Reg"/>
</dbReference>
<evidence type="ECO:0008006" key="6">
    <source>
        <dbReference type="Google" id="ProtNLM"/>
    </source>
</evidence>
<name>A0AAV8V0F0_9RHOD</name>
<dbReference type="InterPro" id="IPR036047">
    <property type="entry name" value="F-box-like_dom_sf"/>
</dbReference>
<dbReference type="InterPro" id="IPR003877">
    <property type="entry name" value="SPRY_dom"/>
</dbReference>
<dbReference type="EMBL" id="JAMWBK010000002">
    <property type="protein sequence ID" value="KAJ8907333.1"/>
    <property type="molecule type" value="Genomic_DNA"/>
</dbReference>